<accession>A0A059CD41</accession>
<dbReference type="InParanoid" id="A0A059CD41"/>
<gene>
    <name evidence="1" type="ORF">EUGRSUZ_D00656</name>
</gene>
<organism evidence="1">
    <name type="scientific">Eucalyptus grandis</name>
    <name type="common">Flooded gum</name>
    <dbReference type="NCBI Taxonomy" id="71139"/>
    <lineage>
        <taxon>Eukaryota</taxon>
        <taxon>Viridiplantae</taxon>
        <taxon>Streptophyta</taxon>
        <taxon>Embryophyta</taxon>
        <taxon>Tracheophyta</taxon>
        <taxon>Spermatophyta</taxon>
        <taxon>Magnoliopsida</taxon>
        <taxon>eudicotyledons</taxon>
        <taxon>Gunneridae</taxon>
        <taxon>Pentapetalae</taxon>
        <taxon>rosids</taxon>
        <taxon>malvids</taxon>
        <taxon>Myrtales</taxon>
        <taxon>Myrtaceae</taxon>
        <taxon>Myrtoideae</taxon>
        <taxon>Eucalypteae</taxon>
        <taxon>Eucalyptus</taxon>
    </lineage>
</organism>
<sequence>METKIKLFLFILEFKLNKNYQNQNQSINIASSYLYFYEPDTTGASKDLLKSKSTLFQHQRNKHTLNAMKFTVHFIFKTPTT</sequence>
<dbReference type="EMBL" id="KK198756">
    <property type="protein sequence ID" value="KCW76287.1"/>
    <property type="molecule type" value="Genomic_DNA"/>
</dbReference>
<dbReference type="AlphaFoldDB" id="A0A059CD41"/>
<name>A0A059CD41_EUCGR</name>
<dbReference type="Gramene" id="KCW76287">
    <property type="protein sequence ID" value="KCW76287"/>
    <property type="gene ID" value="EUGRSUZ_D00656"/>
</dbReference>
<proteinExistence type="predicted"/>
<reference evidence="1" key="1">
    <citation type="submission" date="2013-07" db="EMBL/GenBank/DDBJ databases">
        <title>The genome of Eucalyptus grandis.</title>
        <authorList>
            <person name="Schmutz J."/>
            <person name="Hayes R."/>
            <person name="Myburg A."/>
            <person name="Tuskan G."/>
            <person name="Grattapaglia D."/>
            <person name="Rokhsar D.S."/>
        </authorList>
    </citation>
    <scope>NUCLEOTIDE SEQUENCE</scope>
    <source>
        <tissue evidence="1">Leaf extractions</tissue>
    </source>
</reference>
<protein>
    <submittedName>
        <fullName evidence="1">Uncharacterized protein</fullName>
    </submittedName>
</protein>
<evidence type="ECO:0000313" key="1">
    <source>
        <dbReference type="EMBL" id="KCW76287.1"/>
    </source>
</evidence>